<feature type="region of interest" description="Disordered" evidence="1">
    <location>
        <begin position="72"/>
        <end position="92"/>
    </location>
</feature>
<organism evidence="2 3">
    <name type="scientific">Thermanaerosceptrum fracticalcis</name>
    <dbReference type="NCBI Taxonomy" id="1712410"/>
    <lineage>
        <taxon>Bacteria</taxon>
        <taxon>Bacillati</taxon>
        <taxon>Bacillota</taxon>
        <taxon>Clostridia</taxon>
        <taxon>Eubacteriales</taxon>
        <taxon>Peptococcaceae</taxon>
        <taxon>Thermanaerosceptrum</taxon>
    </lineage>
</organism>
<dbReference type="OrthoDB" id="2902550at2"/>
<feature type="compositionally biased region" description="Low complexity" evidence="1">
    <location>
        <begin position="72"/>
        <end position="85"/>
    </location>
</feature>
<reference evidence="2 3" key="1">
    <citation type="journal article" date="2019" name="Front. Microbiol.">
        <title>Thermoanaerosceptrum fracticalcis gen. nov. sp. nov., a Novel Fumarate-Fermenting Microorganism From a Deep Fractured Carbonate Aquifer of the US Great Basin.</title>
        <authorList>
            <person name="Hamilton-Brehm S.D."/>
            <person name="Stewart L.E."/>
            <person name="Zavarin M."/>
            <person name="Caldwell M."/>
            <person name="Lawson P.A."/>
            <person name="Onstott T.C."/>
            <person name="Grzymski J."/>
            <person name="Neveux I."/>
            <person name="Lollar B.S."/>
            <person name="Russell C.E."/>
            <person name="Moser D.P."/>
        </authorList>
    </citation>
    <scope>NUCLEOTIDE SEQUENCE [LARGE SCALE GENOMIC DNA]</scope>
    <source>
        <strain evidence="2 3">DRI-13</strain>
    </source>
</reference>
<accession>A0A7G6DZ23</accession>
<sequence length="92" mass="10535">MTIGTKMHQTLATLESAAANMKSFALDTEDKTAKQMFAQYAQQLESICQGMSARCDYIEQQEPQYKVFNQAMQPQQQQQNNQQKNAVKTRLQ</sequence>
<dbReference type="Pfam" id="PF07870">
    <property type="entry name" value="DUF1657"/>
    <property type="match status" value="1"/>
</dbReference>
<keyword evidence="3" id="KW-1185">Reference proteome</keyword>
<dbReference type="KEGG" id="tfr:BR63_01295"/>
<dbReference type="RefSeq" id="WP_034422902.1">
    <property type="nucleotide sequence ID" value="NZ_CP045798.1"/>
</dbReference>
<protein>
    <submittedName>
        <fullName evidence="2">DUF1657 domain-containing protein</fullName>
    </submittedName>
</protein>
<gene>
    <name evidence="2" type="ORF">BR63_01295</name>
</gene>
<dbReference type="EMBL" id="CP045798">
    <property type="protein sequence ID" value="QNB45077.1"/>
    <property type="molecule type" value="Genomic_DNA"/>
</dbReference>
<proteinExistence type="predicted"/>
<evidence type="ECO:0000313" key="3">
    <source>
        <dbReference type="Proteomes" id="UP000515847"/>
    </source>
</evidence>
<dbReference type="AlphaFoldDB" id="A0A7G6DZ23"/>
<dbReference type="Proteomes" id="UP000515847">
    <property type="component" value="Chromosome"/>
</dbReference>
<evidence type="ECO:0000313" key="2">
    <source>
        <dbReference type="EMBL" id="QNB45077.1"/>
    </source>
</evidence>
<dbReference type="InterPro" id="IPR012452">
    <property type="entry name" value="DUF1657"/>
</dbReference>
<evidence type="ECO:0000256" key="1">
    <source>
        <dbReference type="SAM" id="MobiDB-lite"/>
    </source>
</evidence>
<name>A0A7G6DZ23_THEFR</name>